<comment type="caution">
    <text evidence="8">The sequence shown here is derived from an EMBL/GenBank/DDBJ whole genome shotgun (WGS) entry which is preliminary data.</text>
</comment>
<dbReference type="InterPro" id="IPR003646">
    <property type="entry name" value="SH3-like_bac-type"/>
</dbReference>
<organism evidence="8 9">
    <name type="scientific">Cytobacillus stercorigallinarum</name>
    <dbReference type="NCBI Taxonomy" id="2762240"/>
    <lineage>
        <taxon>Bacteria</taxon>
        <taxon>Bacillati</taxon>
        <taxon>Bacillota</taxon>
        <taxon>Bacilli</taxon>
        <taxon>Bacillales</taxon>
        <taxon>Bacillaceae</taxon>
        <taxon>Cytobacillus</taxon>
    </lineage>
</organism>
<dbReference type="EMBL" id="JACSQT010000003">
    <property type="protein sequence ID" value="MBD7937199.1"/>
    <property type="molecule type" value="Genomic_DNA"/>
</dbReference>
<gene>
    <name evidence="8" type="primary">tagH</name>
    <name evidence="8" type="ORF">H9655_09155</name>
</gene>
<feature type="region of interest" description="Disordered" evidence="6">
    <location>
        <begin position="264"/>
        <end position="284"/>
    </location>
</feature>
<dbReference type="InterPro" id="IPR017871">
    <property type="entry name" value="ABC_transporter-like_CS"/>
</dbReference>
<dbReference type="PANTHER" id="PTHR46743:SF2">
    <property type="entry name" value="TEICHOIC ACIDS EXPORT ATP-BINDING PROTEIN TAGH"/>
    <property type="match status" value="1"/>
</dbReference>
<dbReference type="RefSeq" id="WP_191813183.1">
    <property type="nucleotide sequence ID" value="NZ_JACSQT010000003.1"/>
</dbReference>
<dbReference type="SUPFAM" id="SSF52540">
    <property type="entry name" value="P-loop containing nucleoside triphosphate hydrolases"/>
    <property type="match status" value="1"/>
</dbReference>
<dbReference type="InterPro" id="IPR003439">
    <property type="entry name" value="ABC_transporter-like_ATP-bd"/>
</dbReference>
<dbReference type="PANTHER" id="PTHR46743">
    <property type="entry name" value="TEICHOIC ACIDS EXPORT ATP-BINDING PROTEIN TAGH"/>
    <property type="match status" value="1"/>
</dbReference>
<accession>A0ABR8QP53</accession>
<evidence type="ECO:0000259" key="7">
    <source>
        <dbReference type="PROSITE" id="PS50893"/>
    </source>
</evidence>
<evidence type="ECO:0000256" key="5">
    <source>
        <dbReference type="ARBA" id="ARBA00022967"/>
    </source>
</evidence>
<dbReference type="CDD" id="cd03220">
    <property type="entry name" value="ABC_KpsT_Wzt"/>
    <property type="match status" value="1"/>
</dbReference>
<keyword evidence="5" id="KW-1278">Translocase</keyword>
<evidence type="ECO:0000256" key="2">
    <source>
        <dbReference type="ARBA" id="ARBA00022448"/>
    </source>
</evidence>
<dbReference type="InterPro" id="IPR050683">
    <property type="entry name" value="Bact_Polysacc_Export_ATP-bd"/>
</dbReference>
<comment type="similarity">
    <text evidence="1">Belongs to the ABC transporter superfamily.</text>
</comment>
<evidence type="ECO:0000256" key="3">
    <source>
        <dbReference type="ARBA" id="ARBA00022741"/>
    </source>
</evidence>
<dbReference type="GO" id="GO:0005524">
    <property type="term" value="F:ATP binding"/>
    <property type="evidence" value="ECO:0007669"/>
    <property type="project" value="UniProtKB-KW"/>
</dbReference>
<sequence length="520" mass="58413">MAIESVHFENVTKRFKMYQNNKEKLLDIFVPKGYGEDFYGLQHINFTAYQGDVIGVIGINGAGKSTLSNLITGVVPPTTGNITINGSASLIAIASGLNNQLTGRENIELKCLMLGFNKREIKQLMPEIIDFADIGKFIDQPVKNYSSGMKSRLGFAISVNIDPDIIVIDEALSVGDQTFTDKCLDKMNEYKQKGKTIFFISHSIAQVKKFCDKALWLEAGEVRDYGTIGEIIPKYEKFLKDFKSLSKEEQKKFRQDILDRRSQLNDYTNTEPKNTNIGSDDSQRTKPGYKKWKFILGLSTLLILLSVSTLFLINNNNSSTPAVKNKSSAALEEPNVVEEELKGKSLDIRYVTVSSANIRQEPTMESEAIDFAIFGFPYEVLEEKDGWAKIQQNDNDEGWVSTTVLARLNNTVVDPEMDAKLNGIVGLEFPLERVRNTLGEGQVLDEPLEHAEYIYKDEVINGVVIDMNGPSTDTLFNQLGEPDMQLEETKSFLYHGEEFDYLFQSVEDGTISSLQLIKRS</sequence>
<dbReference type="Pfam" id="PF08239">
    <property type="entry name" value="SH3_3"/>
    <property type="match status" value="1"/>
</dbReference>
<dbReference type="Gene3D" id="2.30.30.40">
    <property type="entry name" value="SH3 Domains"/>
    <property type="match status" value="1"/>
</dbReference>
<feature type="compositionally biased region" description="Polar residues" evidence="6">
    <location>
        <begin position="264"/>
        <end position="280"/>
    </location>
</feature>
<dbReference type="Gene3D" id="3.40.50.300">
    <property type="entry name" value="P-loop containing nucleotide triphosphate hydrolases"/>
    <property type="match status" value="1"/>
</dbReference>
<evidence type="ECO:0000256" key="1">
    <source>
        <dbReference type="ARBA" id="ARBA00005417"/>
    </source>
</evidence>
<dbReference type="InterPro" id="IPR015860">
    <property type="entry name" value="ABC_transpr_TagH-like"/>
</dbReference>
<protein>
    <submittedName>
        <fullName evidence="8">Teichoic acids export ABC transporter ATP-binding subunit TagH</fullName>
    </submittedName>
</protein>
<dbReference type="PROSITE" id="PS50893">
    <property type="entry name" value="ABC_TRANSPORTER_2"/>
    <property type="match status" value="1"/>
</dbReference>
<evidence type="ECO:0000256" key="4">
    <source>
        <dbReference type="ARBA" id="ARBA00022840"/>
    </source>
</evidence>
<dbReference type="Proteomes" id="UP000657931">
    <property type="component" value="Unassembled WGS sequence"/>
</dbReference>
<evidence type="ECO:0000313" key="8">
    <source>
        <dbReference type="EMBL" id="MBD7937199.1"/>
    </source>
</evidence>
<proteinExistence type="inferred from homology"/>
<dbReference type="InterPro" id="IPR027417">
    <property type="entry name" value="P-loop_NTPase"/>
</dbReference>
<dbReference type="Pfam" id="PF00005">
    <property type="entry name" value="ABC_tran"/>
    <property type="match status" value="1"/>
</dbReference>
<name>A0ABR8QP53_9BACI</name>
<feature type="domain" description="ABC transporter" evidence="7">
    <location>
        <begin position="6"/>
        <end position="244"/>
    </location>
</feature>
<keyword evidence="4 8" id="KW-0067">ATP-binding</keyword>
<dbReference type="NCBIfam" id="NF010066">
    <property type="entry name" value="PRK13546.1"/>
    <property type="match status" value="1"/>
</dbReference>
<dbReference type="SMART" id="SM00382">
    <property type="entry name" value="AAA"/>
    <property type="match status" value="1"/>
</dbReference>
<dbReference type="PROSITE" id="PS00211">
    <property type="entry name" value="ABC_TRANSPORTER_1"/>
    <property type="match status" value="1"/>
</dbReference>
<keyword evidence="9" id="KW-1185">Reference proteome</keyword>
<evidence type="ECO:0000256" key="6">
    <source>
        <dbReference type="SAM" id="MobiDB-lite"/>
    </source>
</evidence>
<reference evidence="8 9" key="1">
    <citation type="submission" date="2020-08" db="EMBL/GenBank/DDBJ databases">
        <title>A Genomic Blueprint of the Chicken Gut Microbiome.</title>
        <authorList>
            <person name="Gilroy R."/>
            <person name="Ravi A."/>
            <person name="Getino M."/>
            <person name="Pursley I."/>
            <person name="Horton D.L."/>
            <person name="Alikhan N.-F."/>
            <person name="Baker D."/>
            <person name="Gharbi K."/>
            <person name="Hall N."/>
            <person name="Watson M."/>
            <person name="Adriaenssens E.M."/>
            <person name="Foster-Nyarko E."/>
            <person name="Jarju S."/>
            <person name="Secka A."/>
            <person name="Antonio M."/>
            <person name="Oren A."/>
            <person name="Chaudhuri R."/>
            <person name="La Ragione R.M."/>
            <person name="Hildebrand F."/>
            <person name="Pallen M.J."/>
        </authorList>
    </citation>
    <scope>NUCLEOTIDE SEQUENCE [LARGE SCALE GENOMIC DNA]</scope>
    <source>
        <strain evidence="8 9">Sa5YUA1</strain>
    </source>
</reference>
<dbReference type="InterPro" id="IPR003593">
    <property type="entry name" value="AAA+_ATPase"/>
</dbReference>
<keyword evidence="2" id="KW-0813">Transport</keyword>
<keyword evidence="3" id="KW-0547">Nucleotide-binding</keyword>
<evidence type="ECO:0000313" key="9">
    <source>
        <dbReference type="Proteomes" id="UP000657931"/>
    </source>
</evidence>